<dbReference type="EMBL" id="AP026803">
    <property type="protein sequence ID" value="BDR60022.1"/>
    <property type="molecule type" value="Genomic_DNA"/>
</dbReference>
<feature type="domain" description="N-acetyltransferase" evidence="1">
    <location>
        <begin position="28"/>
        <end position="178"/>
    </location>
</feature>
<dbReference type="Proteomes" id="UP001321741">
    <property type="component" value="Chromosome"/>
</dbReference>
<sequence>MFVSRNFTLNNLTIQLALPELSHAPALFELVKQDRSELSRFLPWADKVVTVQDEVDFIKMMRVDTANYRKLVLVVLVDHQPAGMVDVHKINLKNESGEIGYWLGQAFQGQGIMTKAVEQVIDLAWVELGLHRLNLVAEHDNHASRAIATRLHFTHVALLKDELKYHGKFHDLDLYTIIGK</sequence>
<proteinExistence type="predicted"/>
<organism evidence="2 3">
    <name type="scientific">Lactobacillus xylocopicola</name>
    <dbReference type="NCBI Taxonomy" id="2976676"/>
    <lineage>
        <taxon>Bacteria</taxon>
        <taxon>Bacillati</taxon>
        <taxon>Bacillota</taxon>
        <taxon>Bacilli</taxon>
        <taxon>Lactobacillales</taxon>
        <taxon>Lactobacillaceae</taxon>
        <taxon>Lactobacillus</taxon>
    </lineage>
</organism>
<dbReference type="InterPro" id="IPR051908">
    <property type="entry name" value="Ribosomal_N-acetyltransferase"/>
</dbReference>
<dbReference type="PANTHER" id="PTHR43441:SF11">
    <property type="entry name" value="RIBOSOMAL-PROTEIN-SERINE ACETYLTRANSFERASE"/>
    <property type="match status" value="1"/>
</dbReference>
<keyword evidence="3" id="KW-1185">Reference proteome</keyword>
<name>A0ABN6SIA0_9LACO</name>
<dbReference type="Gene3D" id="3.40.630.30">
    <property type="match status" value="1"/>
</dbReference>
<keyword evidence="2" id="KW-0687">Ribonucleoprotein</keyword>
<dbReference type="CDD" id="cd04301">
    <property type="entry name" value="NAT_SF"/>
    <property type="match status" value="1"/>
</dbReference>
<dbReference type="Pfam" id="PF13302">
    <property type="entry name" value="Acetyltransf_3"/>
    <property type="match status" value="1"/>
</dbReference>
<dbReference type="PROSITE" id="PS51186">
    <property type="entry name" value="GNAT"/>
    <property type="match status" value="1"/>
</dbReference>
<dbReference type="GO" id="GO:0005840">
    <property type="term" value="C:ribosome"/>
    <property type="evidence" value="ECO:0007669"/>
    <property type="project" value="UniProtKB-KW"/>
</dbReference>
<evidence type="ECO:0000313" key="2">
    <source>
        <dbReference type="EMBL" id="BDR60022.1"/>
    </source>
</evidence>
<keyword evidence="2" id="KW-0689">Ribosomal protein</keyword>
<evidence type="ECO:0000313" key="3">
    <source>
        <dbReference type="Proteomes" id="UP001321741"/>
    </source>
</evidence>
<reference evidence="2 3" key="1">
    <citation type="journal article" date="2023" name="Microbiol. Spectr.">
        <title>Symbiosis of Carpenter Bees with Uncharacterized Lactic Acid Bacteria Showing NAD Auxotrophy.</title>
        <authorList>
            <person name="Kawasaki S."/>
            <person name="Ozawa K."/>
            <person name="Mori T."/>
            <person name="Yamamoto A."/>
            <person name="Ito M."/>
            <person name="Ohkuma M."/>
            <person name="Sakamoto M."/>
            <person name="Matsutani M."/>
        </authorList>
    </citation>
    <scope>NUCLEOTIDE SEQUENCE [LARGE SCALE GENOMIC DNA]</scope>
    <source>
        <strain evidence="2 3">Kim32-2</strain>
    </source>
</reference>
<dbReference type="PANTHER" id="PTHR43441">
    <property type="entry name" value="RIBOSOMAL-PROTEIN-SERINE ACETYLTRANSFERASE"/>
    <property type="match status" value="1"/>
</dbReference>
<protein>
    <submittedName>
        <fullName evidence="2">Ribosomal protein acetylating enzyme</fullName>
    </submittedName>
</protein>
<accession>A0ABN6SIA0</accession>
<dbReference type="InterPro" id="IPR016181">
    <property type="entry name" value="Acyl_CoA_acyltransferase"/>
</dbReference>
<dbReference type="RefSeq" id="WP_317637742.1">
    <property type="nucleotide sequence ID" value="NZ_AP026803.1"/>
</dbReference>
<evidence type="ECO:0000259" key="1">
    <source>
        <dbReference type="PROSITE" id="PS51186"/>
    </source>
</evidence>
<gene>
    <name evidence="2" type="ORF">KIM322_02830</name>
</gene>
<dbReference type="InterPro" id="IPR000182">
    <property type="entry name" value="GNAT_dom"/>
</dbReference>
<dbReference type="SUPFAM" id="SSF55729">
    <property type="entry name" value="Acyl-CoA N-acyltransferases (Nat)"/>
    <property type="match status" value="1"/>
</dbReference>